<accession>A0A9W8GB52</accession>
<evidence type="ECO:0000256" key="3">
    <source>
        <dbReference type="ARBA" id="ARBA00022723"/>
    </source>
</evidence>
<dbReference type="Proteomes" id="UP001151518">
    <property type="component" value="Unassembled WGS sequence"/>
</dbReference>
<dbReference type="EMBL" id="JANBTW010000016">
    <property type="protein sequence ID" value="KAJ2678929.1"/>
    <property type="molecule type" value="Genomic_DNA"/>
</dbReference>
<dbReference type="GO" id="GO:0003887">
    <property type="term" value="F:DNA-directed DNA polymerase activity"/>
    <property type="evidence" value="ECO:0007669"/>
    <property type="project" value="TreeGrafter"/>
</dbReference>
<dbReference type="SUPFAM" id="SSF100879">
    <property type="entry name" value="Lesion bypass DNA polymerase (Y-family), little finger domain"/>
    <property type="match status" value="1"/>
</dbReference>
<keyword evidence="10" id="KW-0548">Nucleotidyltransferase</keyword>
<keyword evidence="4" id="KW-0227">DNA damage</keyword>
<evidence type="ECO:0000313" key="11">
    <source>
        <dbReference type="Proteomes" id="UP001151518"/>
    </source>
</evidence>
<feature type="compositionally biased region" description="Basic and acidic residues" evidence="8">
    <location>
        <begin position="1056"/>
        <end position="1072"/>
    </location>
</feature>
<evidence type="ECO:0000256" key="4">
    <source>
        <dbReference type="ARBA" id="ARBA00022763"/>
    </source>
</evidence>
<feature type="region of interest" description="Disordered" evidence="8">
    <location>
        <begin position="740"/>
        <end position="789"/>
    </location>
</feature>
<dbReference type="Pfam" id="PF21704">
    <property type="entry name" value="POLH-Rev1_HhH"/>
    <property type="match status" value="1"/>
</dbReference>
<dbReference type="Gene3D" id="3.30.1490.100">
    <property type="entry name" value="DNA polymerase, Y-family, little finger domain"/>
    <property type="match status" value="1"/>
</dbReference>
<dbReference type="Pfam" id="PF11799">
    <property type="entry name" value="IMS_C"/>
    <property type="match status" value="1"/>
</dbReference>
<feature type="domain" description="UmuC" evidence="9">
    <location>
        <begin position="42"/>
        <end position="240"/>
    </location>
</feature>
<dbReference type="GO" id="GO:0006281">
    <property type="term" value="P:DNA repair"/>
    <property type="evidence" value="ECO:0007669"/>
    <property type="project" value="UniProtKB-KW"/>
</dbReference>
<feature type="compositionally biased region" description="Low complexity" evidence="8">
    <location>
        <begin position="468"/>
        <end position="484"/>
    </location>
</feature>
<keyword evidence="2 10" id="KW-0808">Transferase</keyword>
<feature type="region of interest" description="Disordered" evidence="8">
    <location>
        <begin position="863"/>
        <end position="913"/>
    </location>
</feature>
<evidence type="ECO:0000256" key="7">
    <source>
        <dbReference type="ARBA" id="ARBA00044975"/>
    </source>
</evidence>
<dbReference type="InterPro" id="IPR017961">
    <property type="entry name" value="DNA_pol_Y-fam_little_finger"/>
</dbReference>
<dbReference type="GO" id="GO:0046872">
    <property type="term" value="F:metal ion binding"/>
    <property type="evidence" value="ECO:0007669"/>
    <property type="project" value="UniProtKB-KW"/>
</dbReference>
<keyword evidence="6" id="KW-0539">Nucleus</keyword>
<dbReference type="Gene3D" id="3.30.70.270">
    <property type="match status" value="1"/>
</dbReference>
<feature type="region of interest" description="Disordered" evidence="8">
    <location>
        <begin position="454"/>
        <end position="486"/>
    </location>
</feature>
<dbReference type="GO" id="GO:0003684">
    <property type="term" value="F:damaged DNA binding"/>
    <property type="evidence" value="ECO:0007669"/>
    <property type="project" value="InterPro"/>
</dbReference>
<feature type="region of interest" description="Disordered" evidence="8">
    <location>
        <begin position="585"/>
        <end position="625"/>
    </location>
</feature>
<dbReference type="GO" id="GO:0035861">
    <property type="term" value="C:site of double-strand break"/>
    <property type="evidence" value="ECO:0007669"/>
    <property type="project" value="TreeGrafter"/>
</dbReference>
<keyword evidence="3" id="KW-0479">Metal-binding</keyword>
<dbReference type="GO" id="GO:0005657">
    <property type="term" value="C:replication fork"/>
    <property type="evidence" value="ECO:0007669"/>
    <property type="project" value="TreeGrafter"/>
</dbReference>
<dbReference type="AlphaFoldDB" id="A0A9W8GB52"/>
<protein>
    <recommendedName>
        <fullName evidence="7">DNA polymerase eta</fullName>
    </recommendedName>
</protein>
<dbReference type="InterPro" id="IPR043128">
    <property type="entry name" value="Rev_trsase/Diguanyl_cyclase"/>
</dbReference>
<feature type="region of interest" description="Disordered" evidence="8">
    <location>
        <begin position="678"/>
        <end position="713"/>
    </location>
</feature>
<feature type="compositionally biased region" description="Basic and acidic residues" evidence="8">
    <location>
        <begin position="761"/>
        <end position="778"/>
    </location>
</feature>
<dbReference type="Gene3D" id="1.10.150.20">
    <property type="entry name" value="5' to 3' exonuclease, C-terminal subdomain"/>
    <property type="match status" value="1"/>
</dbReference>
<evidence type="ECO:0000259" key="9">
    <source>
        <dbReference type="PROSITE" id="PS50173"/>
    </source>
</evidence>
<organism evidence="10 11">
    <name type="scientific">Coemansia spiralis</name>
    <dbReference type="NCBI Taxonomy" id="417178"/>
    <lineage>
        <taxon>Eukaryota</taxon>
        <taxon>Fungi</taxon>
        <taxon>Fungi incertae sedis</taxon>
        <taxon>Zoopagomycota</taxon>
        <taxon>Kickxellomycotina</taxon>
        <taxon>Kickxellomycetes</taxon>
        <taxon>Kickxellales</taxon>
        <taxon>Kickxellaceae</taxon>
        <taxon>Coemansia</taxon>
    </lineage>
</organism>
<dbReference type="GO" id="GO:0070987">
    <property type="term" value="P:error-free translesion synthesis"/>
    <property type="evidence" value="ECO:0007669"/>
    <property type="project" value="UniProtKB-ARBA"/>
</dbReference>
<evidence type="ECO:0000256" key="5">
    <source>
        <dbReference type="ARBA" id="ARBA00023204"/>
    </source>
</evidence>
<dbReference type="InterPro" id="IPR036775">
    <property type="entry name" value="DNA_pol_Y-fam_lit_finger_sf"/>
</dbReference>
<evidence type="ECO:0000256" key="1">
    <source>
        <dbReference type="ARBA" id="ARBA00004123"/>
    </source>
</evidence>
<dbReference type="OrthoDB" id="5723at2759"/>
<proteinExistence type="predicted"/>
<dbReference type="PANTHER" id="PTHR45873">
    <property type="entry name" value="DNA POLYMERASE ETA"/>
    <property type="match status" value="1"/>
</dbReference>
<evidence type="ECO:0000313" key="10">
    <source>
        <dbReference type="EMBL" id="KAJ2678929.1"/>
    </source>
</evidence>
<gene>
    <name evidence="10" type="primary">eso1</name>
    <name evidence="10" type="ORF">GGI25_001918</name>
</gene>
<dbReference type="PROSITE" id="PS50173">
    <property type="entry name" value="UMUC"/>
    <property type="match status" value="1"/>
</dbReference>
<dbReference type="PANTHER" id="PTHR45873:SF1">
    <property type="entry name" value="DNA POLYMERASE ETA"/>
    <property type="match status" value="1"/>
</dbReference>
<dbReference type="SUPFAM" id="SSF56672">
    <property type="entry name" value="DNA/RNA polymerases"/>
    <property type="match status" value="1"/>
</dbReference>
<dbReference type="InterPro" id="IPR052230">
    <property type="entry name" value="DNA_polymerase_eta"/>
</dbReference>
<dbReference type="GO" id="GO:0009314">
    <property type="term" value="P:response to radiation"/>
    <property type="evidence" value="ECO:0007669"/>
    <property type="project" value="TreeGrafter"/>
</dbReference>
<dbReference type="InterPro" id="IPR001126">
    <property type="entry name" value="UmuC"/>
</dbReference>
<sequence>MDTAREAREKCPELTLVHVATFSGTSPPAYHPSPSANTHKVSLDAYRRASRQIMDVIKRICPNMRKASIDEAYLDVTAIVNDRILSDFGRGLFEWVCTEEAARADDAFLNPTHNSGSVLPLPTPLVHWMHLSRKGKEKEPVVTNRNSIATEYGLLVGQLMQTTTGWNDLQLKYAAELANHIRNTVYQELGYRTSAGVAHNRFLAKIGSGLNKPNQQTVFLQSQVAEFMKSFPISNIPMLGGKLGQLVEYAFDAQTAGDIMDYTLDQLSVKLGPDQALLLYNRCRGVDDSPVIDNSEPQSITSAKNFSRYPVNQLDKLDRWISMNSTDLWMRVVEEWDMRKRWPRSLTITYSTSGKGQRTKTIAFPSRHVQGMQSSPDSVVNAARLCLAAIAAGDNITSEGAQPSRHNYKAQSPGALFPLVGFSLTAKSFQRELAGASIMEKWLSKSRVSYQSPAEDSSAVETSGFDPNANSSSSNSSEASISDNGGIHNGGYSVPVANNAEILAPSYASIPTADIQQNQQQHHHQYLNQGLYTHNSQITYPQASQSIPHHFSNPSDGTMPQTLAHMQVQAQAQQAHHAPFAELTGHPQEYMGSDYAQSDESVAETDSASPSSAPTPPHAPNAPLFAGAASSAAPYVSHMFARGNNVMSALYEDDVQTPLPPLDPPRARKSGQMLGFEYETSDSDTSYLKTPREKVGEEDGGVAEAEGSEERIEDGMGEPEEAINTVHNAVCGSSNAYKQEYDDPWSGQEASGSKTKGKQAARMERPHGHDAQEHDLEPPSRATTVSSRRRHSVYIQSNVDLDSAARYGEGYKNMSPDKQDDGSLVVATPDEAQGAGDGFMPALIAATRRKREIQIFRFQNPVDAPEGAISGPRAGPGPRTAALAASRAVGKASSRASSNRHSRNSSVAGSTSLGEPSFVATVRTMLEDINTPAAIAEEESGAGNQSKEESSSGNEESDDGMEDLVLDIAVNAMMESISASQAVMQIRCPQCPPTAPTVSSQEWEMHRDWHIARHLQERELRHDQVAQQIQRAFVSATSTNSSDNGVKGSNSQTTADAEKPATKRARHDEAATSKRRQQTISEAWK</sequence>
<evidence type="ECO:0000256" key="8">
    <source>
        <dbReference type="SAM" id="MobiDB-lite"/>
    </source>
</evidence>
<feature type="compositionally biased region" description="Polar residues" evidence="8">
    <location>
        <begin position="595"/>
        <end position="606"/>
    </location>
</feature>
<evidence type="ECO:0000256" key="6">
    <source>
        <dbReference type="ARBA" id="ARBA00023242"/>
    </source>
</evidence>
<feature type="region of interest" description="Disordered" evidence="8">
    <location>
        <begin position="935"/>
        <end position="960"/>
    </location>
</feature>
<feature type="region of interest" description="Disordered" evidence="8">
    <location>
        <begin position="1035"/>
        <end position="1085"/>
    </location>
</feature>
<dbReference type="Pfam" id="PF00817">
    <property type="entry name" value="IMS"/>
    <property type="match status" value="1"/>
</dbReference>
<dbReference type="GO" id="GO:0005634">
    <property type="term" value="C:nucleus"/>
    <property type="evidence" value="ECO:0007669"/>
    <property type="project" value="UniProtKB-SubCell"/>
</dbReference>
<feature type="compositionally biased region" description="Polar residues" evidence="8">
    <location>
        <begin position="1035"/>
        <end position="1055"/>
    </location>
</feature>
<reference evidence="10" key="1">
    <citation type="submission" date="2022-07" db="EMBL/GenBank/DDBJ databases">
        <title>Phylogenomic reconstructions and comparative analyses of Kickxellomycotina fungi.</title>
        <authorList>
            <person name="Reynolds N.K."/>
            <person name="Stajich J.E."/>
            <person name="Barry K."/>
            <person name="Grigoriev I.V."/>
            <person name="Crous P."/>
            <person name="Smith M.E."/>
        </authorList>
    </citation>
    <scope>NUCLEOTIDE SEQUENCE</scope>
    <source>
        <strain evidence="10">NRRL 3115</strain>
    </source>
</reference>
<keyword evidence="5" id="KW-0234">DNA repair</keyword>
<dbReference type="GO" id="GO:0042276">
    <property type="term" value="P:error-prone translesion synthesis"/>
    <property type="evidence" value="ECO:0007669"/>
    <property type="project" value="TreeGrafter"/>
</dbReference>
<dbReference type="InterPro" id="IPR043502">
    <property type="entry name" value="DNA/RNA_pol_sf"/>
</dbReference>
<name>A0A9W8GB52_9FUNG</name>
<comment type="caution">
    <text evidence="10">The sequence shown here is derived from an EMBL/GenBank/DDBJ whole genome shotgun (WGS) entry which is preliminary data.</text>
</comment>
<evidence type="ECO:0000256" key="2">
    <source>
        <dbReference type="ARBA" id="ARBA00022679"/>
    </source>
</evidence>
<comment type="subcellular location">
    <subcellularLocation>
        <location evidence="1">Nucleus</location>
    </subcellularLocation>
</comment>